<accession>A0A6I6AGF4</accession>
<dbReference type="InterPro" id="IPR058548">
    <property type="entry name" value="MlaB-like_STAS"/>
</dbReference>
<evidence type="ECO:0000313" key="3">
    <source>
        <dbReference type="EMBL" id="QGQ25693.1"/>
    </source>
</evidence>
<feature type="region of interest" description="Disordered" evidence="1">
    <location>
        <begin position="80"/>
        <end position="100"/>
    </location>
</feature>
<dbReference type="AlphaFoldDB" id="A0A6I6AGF4"/>
<reference evidence="3 4" key="1">
    <citation type="submission" date="2019-09" db="EMBL/GenBank/DDBJ databases">
        <title>Gimesia benthica sp. nov., a novel bacterium isolated from deep-sea water of the Northwest Indian Ocean.</title>
        <authorList>
            <person name="Dai X."/>
        </authorList>
    </citation>
    <scope>NUCLEOTIDE SEQUENCE [LARGE SCALE GENOMIC DNA]</scope>
    <source>
        <strain evidence="3 4">E7</strain>
    </source>
</reference>
<name>A0A6I6AGF4_9PLAN</name>
<evidence type="ECO:0000256" key="1">
    <source>
        <dbReference type="SAM" id="MobiDB-lite"/>
    </source>
</evidence>
<sequence length="100" mass="11123">MEGSATFILLPKWAAALEAVPPGVVLHVDFKGLSYIDHACLALLMNWKKQHEVTGGALILDWETLRARFHHARPRPRQTCIIRQDAPNADGNSREQRGAA</sequence>
<evidence type="ECO:0000313" key="4">
    <source>
        <dbReference type="Proteomes" id="UP000427281"/>
    </source>
</evidence>
<dbReference type="EMBL" id="CP043930">
    <property type="protein sequence ID" value="QGQ25693.1"/>
    <property type="molecule type" value="Genomic_DNA"/>
</dbReference>
<dbReference type="RefSeq" id="WP_145190909.1">
    <property type="nucleotide sequence ID" value="NZ_CP043930.1"/>
</dbReference>
<dbReference type="KEGG" id="gim:F1728_24765"/>
<dbReference type="Pfam" id="PF13466">
    <property type="entry name" value="STAS_2"/>
    <property type="match status" value="1"/>
</dbReference>
<protein>
    <submittedName>
        <fullName evidence="3">STAS domain-containing protein</fullName>
    </submittedName>
</protein>
<evidence type="ECO:0000259" key="2">
    <source>
        <dbReference type="Pfam" id="PF13466"/>
    </source>
</evidence>
<dbReference type="Proteomes" id="UP000427281">
    <property type="component" value="Chromosome"/>
</dbReference>
<organism evidence="3 4">
    <name type="scientific">Gimesia benthica</name>
    <dbReference type="NCBI Taxonomy" id="2608982"/>
    <lineage>
        <taxon>Bacteria</taxon>
        <taxon>Pseudomonadati</taxon>
        <taxon>Planctomycetota</taxon>
        <taxon>Planctomycetia</taxon>
        <taxon>Planctomycetales</taxon>
        <taxon>Planctomycetaceae</taxon>
        <taxon>Gimesia</taxon>
    </lineage>
</organism>
<feature type="domain" description="MlaB-like STAS" evidence="2">
    <location>
        <begin position="13"/>
        <end position="58"/>
    </location>
</feature>
<keyword evidence="4" id="KW-1185">Reference proteome</keyword>
<gene>
    <name evidence="3" type="ORF">F1728_24765</name>
</gene>
<proteinExistence type="predicted"/>